<protein>
    <submittedName>
        <fullName evidence="2">Capsid protein</fullName>
    </submittedName>
</protein>
<organism evidence="2">
    <name type="scientific">Fringilla montifringilla Genomoviridae sp</name>
    <dbReference type="NCBI Taxonomy" id="2814960"/>
    <lineage>
        <taxon>Viruses</taxon>
        <taxon>Monodnaviria</taxon>
        <taxon>Shotokuvirae</taxon>
        <taxon>Cressdnaviricota</taxon>
        <taxon>Repensiviricetes</taxon>
        <taxon>Geplafuvirales</taxon>
        <taxon>Genomoviridae</taxon>
    </lineage>
</organism>
<evidence type="ECO:0000256" key="1">
    <source>
        <dbReference type="SAM" id="MobiDB-lite"/>
    </source>
</evidence>
<reference evidence="2" key="1">
    <citation type="submission" date="2020-10" db="EMBL/GenBank/DDBJ databases">
        <title>CRESS DNA virus dark matter in the feces of wild birds.</title>
        <authorList>
            <person name="Yang S."/>
            <person name="Zhang W."/>
        </authorList>
    </citation>
    <scope>NUCLEOTIDE SEQUENCE</scope>
    <source>
        <strain evidence="2">Brb30gen1</strain>
    </source>
</reference>
<proteinExistence type="predicted"/>
<dbReference type="EMBL" id="MW182939">
    <property type="protein sequence ID" value="QVW56471.1"/>
    <property type="molecule type" value="Genomic_DNA"/>
</dbReference>
<feature type="region of interest" description="Disordered" evidence="1">
    <location>
        <begin position="1"/>
        <end position="44"/>
    </location>
</feature>
<name>A0A8E7L5G6_9VIRU</name>
<accession>A0A8E7L5G6</accession>
<evidence type="ECO:0000313" key="2">
    <source>
        <dbReference type="EMBL" id="QVW56471.1"/>
    </source>
</evidence>
<sequence length="306" mass="34189">MAYRRKSYSSRGRKRTGRTAKRSGPRRSYATKKRTYRKKGAMSRKRVLNLVSRKKRNGMLSWSNTLPTGASRTPAIGPAYINGASNGIFVWSPTMQSLVTGSVSNEFIDSSDRTSTTCYMRGLSETIRYQTSSPLPWFWRRICFTMKAVLAPASTAPINTERPYVDTSNGIERFWLNLQVNDSNTYLTNVYALIFKGAVNQDWTDPIIAPLDSSRITVKYDRTITLKSGNSVGTVGEKKFWHGMNKNLVYDDDEQGSSTSTSYQSVTSKAGMGDYYIIDIFAAGAGGGSGDILRIDANSTLYWHEK</sequence>